<sequence length="106" mass="11820">MVSLKGQMKILYGGLRFLRSILIKMQEQMDELDGKIVTVLNEAGIVICSLYVKKVDTVSVVGDSPECCAMLVNINNNIKHIKAQIIGSSMIESLSSYHRTRSLQDF</sequence>
<evidence type="ECO:0000313" key="1">
    <source>
        <dbReference type="EMBL" id="KAL3533141.1"/>
    </source>
</evidence>
<reference evidence="1 2" key="1">
    <citation type="submission" date="2024-11" db="EMBL/GenBank/DDBJ databases">
        <title>A near-complete genome assembly of Cinchona calisaya.</title>
        <authorList>
            <person name="Lian D.C."/>
            <person name="Zhao X.W."/>
            <person name="Wei L."/>
        </authorList>
    </citation>
    <scope>NUCLEOTIDE SEQUENCE [LARGE SCALE GENOMIC DNA]</scope>
    <source>
        <tissue evidence="1">Nenye</tissue>
    </source>
</reference>
<dbReference type="EMBL" id="JBJUIK010000003">
    <property type="protein sequence ID" value="KAL3533141.1"/>
    <property type="molecule type" value="Genomic_DNA"/>
</dbReference>
<dbReference type="Proteomes" id="UP001630127">
    <property type="component" value="Unassembled WGS sequence"/>
</dbReference>
<gene>
    <name evidence="1" type="ORF">ACH5RR_006662</name>
</gene>
<evidence type="ECO:0000313" key="2">
    <source>
        <dbReference type="Proteomes" id="UP001630127"/>
    </source>
</evidence>
<accession>A0ABD3APP7</accession>
<name>A0ABD3APP7_9GENT</name>
<organism evidence="1 2">
    <name type="scientific">Cinchona calisaya</name>
    <dbReference type="NCBI Taxonomy" id="153742"/>
    <lineage>
        <taxon>Eukaryota</taxon>
        <taxon>Viridiplantae</taxon>
        <taxon>Streptophyta</taxon>
        <taxon>Embryophyta</taxon>
        <taxon>Tracheophyta</taxon>
        <taxon>Spermatophyta</taxon>
        <taxon>Magnoliopsida</taxon>
        <taxon>eudicotyledons</taxon>
        <taxon>Gunneridae</taxon>
        <taxon>Pentapetalae</taxon>
        <taxon>asterids</taxon>
        <taxon>lamiids</taxon>
        <taxon>Gentianales</taxon>
        <taxon>Rubiaceae</taxon>
        <taxon>Cinchonoideae</taxon>
        <taxon>Cinchoneae</taxon>
        <taxon>Cinchona</taxon>
    </lineage>
</organism>
<protein>
    <submittedName>
        <fullName evidence="1">Uncharacterized protein</fullName>
    </submittedName>
</protein>
<comment type="caution">
    <text evidence="1">The sequence shown here is derived from an EMBL/GenBank/DDBJ whole genome shotgun (WGS) entry which is preliminary data.</text>
</comment>
<dbReference type="AlphaFoldDB" id="A0ABD3APP7"/>
<proteinExistence type="predicted"/>
<keyword evidence="2" id="KW-1185">Reference proteome</keyword>